<dbReference type="SUPFAM" id="SSF46689">
    <property type="entry name" value="Homeodomain-like"/>
    <property type="match status" value="1"/>
</dbReference>
<evidence type="ECO:0000313" key="10">
    <source>
        <dbReference type="EMBL" id="KAK6176270.1"/>
    </source>
</evidence>
<evidence type="ECO:0000259" key="8">
    <source>
        <dbReference type="PROSITE" id="PS50071"/>
    </source>
</evidence>
<evidence type="ECO:0000256" key="1">
    <source>
        <dbReference type="ARBA" id="ARBA00004123"/>
    </source>
</evidence>
<keyword evidence="4 6" id="KW-0371">Homeobox</keyword>
<dbReference type="Pfam" id="PF00046">
    <property type="entry name" value="Homeodomain"/>
    <property type="match status" value="1"/>
</dbReference>
<name>A0AAN8JIK9_PATCE</name>
<dbReference type="SMART" id="SM00389">
    <property type="entry name" value="HOX"/>
    <property type="match status" value="1"/>
</dbReference>
<dbReference type="PROSITE" id="PS50071">
    <property type="entry name" value="HOMEOBOX_2"/>
    <property type="match status" value="1"/>
</dbReference>
<dbReference type="PANTHER" id="PTHR45793:SF5">
    <property type="entry name" value="HOMEOTIC PROTEIN OCELLILESS"/>
    <property type="match status" value="1"/>
</dbReference>
<dbReference type="CDD" id="cd00086">
    <property type="entry name" value="homeodomain"/>
    <property type="match status" value="1"/>
</dbReference>
<organism evidence="10 11">
    <name type="scientific">Patella caerulea</name>
    <name type="common">Rayed Mediterranean limpet</name>
    <dbReference type="NCBI Taxonomy" id="87958"/>
    <lineage>
        <taxon>Eukaryota</taxon>
        <taxon>Metazoa</taxon>
        <taxon>Spiralia</taxon>
        <taxon>Lophotrochozoa</taxon>
        <taxon>Mollusca</taxon>
        <taxon>Gastropoda</taxon>
        <taxon>Patellogastropoda</taxon>
        <taxon>Patelloidea</taxon>
        <taxon>Patellidae</taxon>
        <taxon>Patella</taxon>
    </lineage>
</organism>
<accession>A0AAN8JIK9</accession>
<feature type="domain" description="Homeobox" evidence="8">
    <location>
        <begin position="17"/>
        <end position="77"/>
    </location>
</feature>
<proteinExistence type="predicted"/>
<dbReference type="GO" id="GO:0005634">
    <property type="term" value="C:nucleus"/>
    <property type="evidence" value="ECO:0007669"/>
    <property type="project" value="UniProtKB-SubCell"/>
</dbReference>
<gene>
    <name evidence="9" type="ORF">SNE40_014581</name>
    <name evidence="10" type="ORF">SNE40_014583</name>
</gene>
<dbReference type="EMBL" id="JAZGQO010000010">
    <property type="protein sequence ID" value="KAK6176268.1"/>
    <property type="molecule type" value="Genomic_DNA"/>
</dbReference>
<dbReference type="Proteomes" id="UP001347796">
    <property type="component" value="Unassembled WGS sequence"/>
</dbReference>
<evidence type="ECO:0000256" key="5">
    <source>
        <dbReference type="ARBA" id="ARBA00023242"/>
    </source>
</evidence>
<evidence type="ECO:0000313" key="9">
    <source>
        <dbReference type="EMBL" id="KAK6176268.1"/>
    </source>
</evidence>
<dbReference type="GO" id="GO:0000978">
    <property type="term" value="F:RNA polymerase II cis-regulatory region sequence-specific DNA binding"/>
    <property type="evidence" value="ECO:0007669"/>
    <property type="project" value="TreeGrafter"/>
</dbReference>
<comment type="subcellular location">
    <subcellularLocation>
        <location evidence="1 6 7">Nucleus</location>
    </subcellularLocation>
</comment>
<dbReference type="PANTHER" id="PTHR45793">
    <property type="entry name" value="HOMEOBOX PROTEIN"/>
    <property type="match status" value="1"/>
</dbReference>
<evidence type="ECO:0000256" key="6">
    <source>
        <dbReference type="PROSITE-ProRule" id="PRU00108"/>
    </source>
</evidence>
<keyword evidence="11" id="KW-1185">Reference proteome</keyword>
<dbReference type="InterPro" id="IPR001356">
    <property type="entry name" value="HD"/>
</dbReference>
<dbReference type="AlphaFoldDB" id="A0AAN8JIK9"/>
<feature type="DNA-binding region" description="Homeobox" evidence="6">
    <location>
        <begin position="19"/>
        <end position="78"/>
    </location>
</feature>
<dbReference type="GO" id="GO:0000981">
    <property type="term" value="F:DNA-binding transcription factor activity, RNA polymerase II-specific"/>
    <property type="evidence" value="ECO:0007669"/>
    <property type="project" value="TreeGrafter"/>
</dbReference>
<keyword evidence="3 6" id="KW-0238">DNA-binding</keyword>
<comment type="caution">
    <text evidence="10">The sequence shown here is derived from an EMBL/GenBank/DDBJ whole genome shotgun (WGS) entry which is preliminary data.</text>
</comment>
<dbReference type="EMBL" id="JAZGQO010000010">
    <property type="protein sequence ID" value="KAK6176270.1"/>
    <property type="molecule type" value="Genomic_DNA"/>
</dbReference>
<reference evidence="10 11" key="1">
    <citation type="submission" date="2024-01" db="EMBL/GenBank/DDBJ databases">
        <title>The genome of the rayed Mediterranean limpet Patella caerulea (Linnaeus, 1758).</title>
        <authorList>
            <person name="Anh-Thu Weber A."/>
            <person name="Halstead-Nussloch G."/>
        </authorList>
    </citation>
    <scope>NUCLEOTIDE SEQUENCE [LARGE SCALE GENOMIC DNA]</scope>
    <source>
        <strain evidence="10">AATW-2023a</strain>
        <tissue evidence="10">Whole specimen</tissue>
    </source>
</reference>
<evidence type="ECO:0000256" key="4">
    <source>
        <dbReference type="ARBA" id="ARBA00023155"/>
    </source>
</evidence>
<protein>
    <recommendedName>
        <fullName evidence="8">Homeobox domain-containing protein</fullName>
    </recommendedName>
</protein>
<dbReference type="Gene3D" id="1.10.10.60">
    <property type="entry name" value="Homeodomain-like"/>
    <property type="match status" value="1"/>
</dbReference>
<dbReference type="InterPro" id="IPR009057">
    <property type="entry name" value="Homeodomain-like_sf"/>
</dbReference>
<keyword evidence="2" id="KW-0217">Developmental protein</keyword>
<evidence type="ECO:0000256" key="2">
    <source>
        <dbReference type="ARBA" id="ARBA00022473"/>
    </source>
</evidence>
<evidence type="ECO:0000256" key="3">
    <source>
        <dbReference type="ARBA" id="ARBA00023125"/>
    </source>
</evidence>
<keyword evidence="5 6" id="KW-0539">Nucleus</keyword>
<sequence>MKTQTSFILTDKQPFKGVRRRERTKYSKKQLNIMESVFRENNYPDSCVFEQLCYMLKLDVEKLATWFQNRRCKEKRQNKENHRQKIRQEIFNPKVVNLSCDQPEFMPKTLENRWQVDMLTGHIDAYKERRTTSSGFTEYKNTETFDHFKNNIFASSEYNSNSCQISSPCELYNTPFTTIHKFESCEVFNSVPQKFCSLNDSLNSSSTCEVSDIEPTISQFVLTSSELSSVLMEVSLFDSIIPTSSKENNFILLEEQGDTEPPQYYYSNNITEDDRHNDYSVFEKFIRL</sequence>
<evidence type="ECO:0000313" key="11">
    <source>
        <dbReference type="Proteomes" id="UP001347796"/>
    </source>
</evidence>
<evidence type="ECO:0000256" key="7">
    <source>
        <dbReference type="RuleBase" id="RU000682"/>
    </source>
</evidence>